<dbReference type="Gene3D" id="3.40.50.720">
    <property type="entry name" value="NAD(P)-binding Rossmann-like Domain"/>
    <property type="match status" value="1"/>
</dbReference>
<dbReference type="InterPro" id="IPR036291">
    <property type="entry name" value="NAD(P)-bd_dom_sf"/>
</dbReference>
<name>A0AB39L1T5_9MICC</name>
<dbReference type="Pfam" id="PF13460">
    <property type="entry name" value="NAD_binding_10"/>
    <property type="match status" value="1"/>
</dbReference>
<accession>A0AB39L1T5</accession>
<reference evidence="2" key="1">
    <citation type="submission" date="2024-07" db="EMBL/GenBank/DDBJ databases">
        <authorList>
            <person name="fu j."/>
        </authorList>
    </citation>
    <scope>NUCLEOTIDE SEQUENCE</scope>
    <source>
        <strain evidence="2">P10A9</strain>
    </source>
</reference>
<protein>
    <submittedName>
        <fullName evidence="2">SDR family oxidoreductase</fullName>
    </submittedName>
</protein>
<dbReference type="PANTHER" id="PTHR15020">
    <property type="entry name" value="FLAVIN REDUCTASE-RELATED"/>
    <property type="match status" value="1"/>
</dbReference>
<gene>
    <name evidence="2" type="ORF">AB5L97_16300</name>
</gene>
<sequence length="251" mass="26707">MRIAVVGGTGTAGSRVAALAQEQGHDVVVMSRSSGVDLVTGAGLAEALDGVQVAIDASSPTPPDESMSRFDAVVRSARNLVHACVDAEVRRLVALSIANVEKPDFDTFSYYVAKRDQEETVRNSGLEVSVVRSAQWFEFAERSSAVSYEPDRVTAQDWYVQPIAVDAVAEVLVREATRRRAQDVTIAGPEAVRLPDLVRRLLAARGDARPVIVVEPPLPGFGNGALLAGPGMEILGPNVAGWIAGRHSRLA</sequence>
<dbReference type="RefSeq" id="WP_369045432.1">
    <property type="nucleotide sequence ID" value="NZ_CP163302.1"/>
</dbReference>
<dbReference type="KEGG" id="spue:AB5L97_16300"/>
<dbReference type="AlphaFoldDB" id="A0AB39L1T5"/>
<dbReference type="InterPro" id="IPR016040">
    <property type="entry name" value="NAD(P)-bd_dom"/>
</dbReference>
<dbReference type="SUPFAM" id="SSF51735">
    <property type="entry name" value="NAD(P)-binding Rossmann-fold domains"/>
    <property type="match status" value="1"/>
</dbReference>
<dbReference type="PANTHER" id="PTHR15020:SF50">
    <property type="entry name" value="UPF0659 PROTEIN YMR090W"/>
    <property type="match status" value="1"/>
</dbReference>
<organism evidence="2">
    <name type="scientific">Sinomonas puerhi</name>
    <dbReference type="NCBI Taxonomy" id="3238584"/>
    <lineage>
        <taxon>Bacteria</taxon>
        <taxon>Bacillati</taxon>
        <taxon>Actinomycetota</taxon>
        <taxon>Actinomycetes</taxon>
        <taxon>Micrococcales</taxon>
        <taxon>Micrococcaceae</taxon>
        <taxon>Sinomonas</taxon>
    </lineage>
</organism>
<dbReference type="EMBL" id="CP163302">
    <property type="protein sequence ID" value="XDP44811.1"/>
    <property type="molecule type" value="Genomic_DNA"/>
</dbReference>
<proteinExistence type="predicted"/>
<evidence type="ECO:0000313" key="2">
    <source>
        <dbReference type="EMBL" id="XDP44811.1"/>
    </source>
</evidence>
<feature type="domain" description="NAD(P)-binding" evidence="1">
    <location>
        <begin position="7"/>
        <end position="175"/>
    </location>
</feature>
<evidence type="ECO:0000259" key="1">
    <source>
        <dbReference type="Pfam" id="PF13460"/>
    </source>
</evidence>